<organism evidence="2 3">
    <name type="scientific">Durusdinium trenchii</name>
    <dbReference type="NCBI Taxonomy" id="1381693"/>
    <lineage>
        <taxon>Eukaryota</taxon>
        <taxon>Sar</taxon>
        <taxon>Alveolata</taxon>
        <taxon>Dinophyceae</taxon>
        <taxon>Suessiales</taxon>
        <taxon>Symbiodiniaceae</taxon>
        <taxon>Durusdinium</taxon>
    </lineage>
</organism>
<dbReference type="EMBL" id="CAXAMM010028557">
    <property type="protein sequence ID" value="CAK9063026.1"/>
    <property type="molecule type" value="Genomic_DNA"/>
</dbReference>
<name>A0ABP0NGW6_9DINO</name>
<evidence type="ECO:0000313" key="2">
    <source>
        <dbReference type="EMBL" id="CAK9063026.1"/>
    </source>
</evidence>
<keyword evidence="3" id="KW-1185">Reference proteome</keyword>
<reference evidence="2 3" key="1">
    <citation type="submission" date="2024-02" db="EMBL/GenBank/DDBJ databases">
        <authorList>
            <person name="Chen Y."/>
            <person name="Shah S."/>
            <person name="Dougan E. K."/>
            <person name="Thang M."/>
            <person name="Chan C."/>
        </authorList>
    </citation>
    <scope>NUCLEOTIDE SEQUENCE [LARGE SCALE GENOMIC DNA]</scope>
</reference>
<accession>A0ABP0NGW6</accession>
<evidence type="ECO:0000313" key="3">
    <source>
        <dbReference type="Proteomes" id="UP001642464"/>
    </source>
</evidence>
<sequence>MNLVTSKTLRGTGGLRADIGLWQSWKFGRNFIVANAVEVILAAPKKLPEGSRDYLKKEEKNLDGPSNDSEW</sequence>
<feature type="region of interest" description="Disordered" evidence="1">
    <location>
        <begin position="52"/>
        <end position="71"/>
    </location>
</feature>
<proteinExistence type="predicted"/>
<dbReference type="Proteomes" id="UP001642464">
    <property type="component" value="Unassembled WGS sequence"/>
</dbReference>
<protein>
    <submittedName>
        <fullName evidence="2">Copia protein</fullName>
    </submittedName>
</protein>
<comment type="caution">
    <text evidence="2">The sequence shown here is derived from an EMBL/GenBank/DDBJ whole genome shotgun (WGS) entry which is preliminary data.</text>
</comment>
<feature type="compositionally biased region" description="Basic and acidic residues" evidence="1">
    <location>
        <begin position="52"/>
        <end position="62"/>
    </location>
</feature>
<gene>
    <name evidence="2" type="ORF">SCF082_LOCUS32714</name>
</gene>
<evidence type="ECO:0000256" key="1">
    <source>
        <dbReference type="SAM" id="MobiDB-lite"/>
    </source>
</evidence>